<organism evidence="2 3">
    <name type="scientific">Desulfopila aestuarii DSM 18488</name>
    <dbReference type="NCBI Taxonomy" id="1121416"/>
    <lineage>
        <taxon>Bacteria</taxon>
        <taxon>Pseudomonadati</taxon>
        <taxon>Thermodesulfobacteriota</taxon>
        <taxon>Desulfobulbia</taxon>
        <taxon>Desulfobulbales</taxon>
        <taxon>Desulfocapsaceae</taxon>
        <taxon>Desulfopila</taxon>
    </lineage>
</organism>
<evidence type="ECO:0000256" key="1">
    <source>
        <dbReference type="SAM" id="MobiDB-lite"/>
    </source>
</evidence>
<feature type="region of interest" description="Disordered" evidence="1">
    <location>
        <begin position="61"/>
        <end position="111"/>
    </location>
</feature>
<feature type="region of interest" description="Disordered" evidence="1">
    <location>
        <begin position="16"/>
        <end position="36"/>
    </location>
</feature>
<evidence type="ECO:0000313" key="2">
    <source>
        <dbReference type="EMBL" id="SHO49076.1"/>
    </source>
</evidence>
<dbReference type="STRING" id="1121416.SAMN02745220_02678"/>
<accession>A0A1M7Y941</accession>
<dbReference type="Proteomes" id="UP000184603">
    <property type="component" value="Unassembled WGS sequence"/>
</dbReference>
<dbReference type="RefSeq" id="WP_073613962.1">
    <property type="nucleotide sequence ID" value="NZ_FRFE01000012.1"/>
</dbReference>
<feature type="compositionally biased region" description="Pro residues" evidence="1">
    <location>
        <begin position="72"/>
        <end position="88"/>
    </location>
</feature>
<dbReference type="CDD" id="cd07178">
    <property type="entry name" value="terB_like_YebE"/>
    <property type="match status" value="1"/>
</dbReference>
<reference evidence="2 3" key="1">
    <citation type="submission" date="2016-12" db="EMBL/GenBank/DDBJ databases">
        <authorList>
            <person name="Song W.-J."/>
            <person name="Kurnit D.M."/>
        </authorList>
    </citation>
    <scope>NUCLEOTIDE SEQUENCE [LARGE SCALE GENOMIC DNA]</scope>
    <source>
        <strain evidence="2 3">DSM 18488</strain>
    </source>
</reference>
<keyword evidence="3" id="KW-1185">Reference proteome</keyword>
<proteinExistence type="predicted"/>
<dbReference type="EMBL" id="FRFE01000012">
    <property type="protein sequence ID" value="SHO49076.1"/>
    <property type="molecule type" value="Genomic_DNA"/>
</dbReference>
<dbReference type="InterPro" id="IPR029024">
    <property type="entry name" value="TerB-like"/>
</dbReference>
<name>A0A1M7Y941_9BACT</name>
<gene>
    <name evidence="2" type="ORF">SAMN02745220_02678</name>
</gene>
<protein>
    <submittedName>
        <fullName evidence="2">Uncharacterized protein</fullName>
    </submittedName>
</protein>
<dbReference type="InterPro" id="IPR007486">
    <property type="entry name" value="YebE"/>
</dbReference>
<dbReference type="AlphaFoldDB" id="A0A1M7Y941"/>
<dbReference type="Pfam" id="PF04391">
    <property type="entry name" value="DUF533"/>
    <property type="match status" value="1"/>
</dbReference>
<sequence>MFDAEKLLGTLMREVVGSSSGKKKKKSKHSNTLVDSLKSGSGLMTAIGLGIGAYEILRSKSQPQTTSYGQTAPPPPVPPAPGSQPPPVGNQASAPMPPPLPSSAPAVPGNLTSQDLACRMIQTMIAAAHADGTMDEQEEQAVLAKLKGEKISQEERMFLLTELHSPKSITELTAGISDPATAKAMYMLAVSAVDIDSEAERHWFDELAAKLGISKAVQNFIEEQ</sequence>
<dbReference type="Gene3D" id="1.10.3680.10">
    <property type="entry name" value="TerB-like"/>
    <property type="match status" value="1"/>
</dbReference>
<dbReference type="SUPFAM" id="SSF158682">
    <property type="entry name" value="TerB-like"/>
    <property type="match status" value="1"/>
</dbReference>
<dbReference type="OrthoDB" id="5431400at2"/>
<evidence type="ECO:0000313" key="3">
    <source>
        <dbReference type="Proteomes" id="UP000184603"/>
    </source>
</evidence>
<feature type="compositionally biased region" description="Polar residues" evidence="1">
    <location>
        <begin position="61"/>
        <end position="70"/>
    </location>
</feature>